<keyword evidence="1 5" id="KW-0489">Methyltransferase</keyword>
<dbReference type="InterPro" id="IPR029063">
    <property type="entry name" value="SAM-dependent_MTases_sf"/>
</dbReference>
<feature type="binding site" evidence="5">
    <location>
        <position position="187"/>
    </location>
    <ligand>
        <name>S-adenosyl-L-methionine</name>
        <dbReference type="ChEBI" id="CHEBI:59789"/>
    </ligand>
</feature>
<protein>
    <recommendedName>
        <fullName evidence="5">Release factor glutamine methyltransferase</fullName>
        <shortName evidence="5">RF MTase</shortName>
        <ecNumber evidence="5">2.1.1.297</ecNumber>
    </recommendedName>
    <alternativeName>
        <fullName evidence="5">N5-glutamine methyltransferase PrmC</fullName>
    </alternativeName>
    <alternativeName>
        <fullName evidence="5">Protein-(glutamine-N5) MTase PrmC</fullName>
    </alternativeName>
    <alternativeName>
        <fullName evidence="5">Protein-glutamine N-methyltransferase PrmC</fullName>
    </alternativeName>
</protein>
<dbReference type="SUPFAM" id="SSF53335">
    <property type="entry name" value="S-adenosyl-L-methionine-dependent methyltransferases"/>
    <property type="match status" value="1"/>
</dbReference>
<comment type="function">
    <text evidence="5">Methylates the class 1 translation termination release factors RF1/PrfA and RF2/PrfB on the glutamine residue of the universally conserved GGQ motif.</text>
</comment>
<keyword evidence="3 5" id="KW-0949">S-adenosyl-L-methionine</keyword>
<feature type="binding site" evidence="5">
    <location>
        <position position="158"/>
    </location>
    <ligand>
        <name>S-adenosyl-L-methionine</name>
        <dbReference type="ChEBI" id="CHEBI:59789"/>
    </ligand>
</feature>
<evidence type="ECO:0000256" key="3">
    <source>
        <dbReference type="ARBA" id="ARBA00022691"/>
    </source>
</evidence>
<dbReference type="InterPro" id="IPR019874">
    <property type="entry name" value="RF_methyltr_PrmC"/>
</dbReference>
<dbReference type="Gene3D" id="3.40.50.150">
    <property type="entry name" value="Vaccinia Virus protein VP39"/>
    <property type="match status" value="1"/>
</dbReference>
<dbReference type="AlphaFoldDB" id="A0A1F5V0E0"/>
<feature type="binding site" evidence="5">
    <location>
        <position position="201"/>
    </location>
    <ligand>
        <name>S-adenosyl-L-methionine</name>
        <dbReference type="ChEBI" id="CHEBI:59789"/>
    </ligand>
</feature>
<dbReference type="CDD" id="cd02440">
    <property type="entry name" value="AdoMet_MTases"/>
    <property type="match status" value="1"/>
</dbReference>
<feature type="domain" description="Release factor glutamine methyltransferase N-terminal" evidence="7">
    <location>
        <begin position="19"/>
        <end position="88"/>
    </location>
</feature>
<evidence type="ECO:0000256" key="5">
    <source>
        <dbReference type="HAMAP-Rule" id="MF_02126"/>
    </source>
</evidence>
<dbReference type="NCBIfam" id="TIGR03534">
    <property type="entry name" value="RF_mod_PrmC"/>
    <property type="match status" value="1"/>
</dbReference>
<dbReference type="PANTHER" id="PTHR18895:SF74">
    <property type="entry name" value="MTRF1L RELEASE FACTOR GLUTAMINE METHYLTRANSFERASE"/>
    <property type="match status" value="1"/>
</dbReference>
<dbReference type="NCBIfam" id="TIGR00536">
    <property type="entry name" value="hemK_fam"/>
    <property type="match status" value="1"/>
</dbReference>
<dbReference type="InterPro" id="IPR050320">
    <property type="entry name" value="N5-glutamine_MTase"/>
</dbReference>
<dbReference type="EMBL" id="MFGX01000024">
    <property type="protein sequence ID" value="OGF56855.1"/>
    <property type="molecule type" value="Genomic_DNA"/>
</dbReference>
<dbReference type="Pfam" id="PF05175">
    <property type="entry name" value="MTS"/>
    <property type="match status" value="1"/>
</dbReference>
<evidence type="ECO:0000256" key="1">
    <source>
        <dbReference type="ARBA" id="ARBA00022603"/>
    </source>
</evidence>
<gene>
    <name evidence="5" type="primary">prmC</name>
    <name evidence="8" type="ORF">A2Z21_08715</name>
</gene>
<dbReference type="GO" id="GO:0032259">
    <property type="term" value="P:methylation"/>
    <property type="evidence" value="ECO:0007669"/>
    <property type="project" value="UniProtKB-KW"/>
</dbReference>
<evidence type="ECO:0000256" key="4">
    <source>
        <dbReference type="ARBA" id="ARBA00048391"/>
    </source>
</evidence>
<dbReference type="PANTHER" id="PTHR18895">
    <property type="entry name" value="HEMK METHYLTRANSFERASE"/>
    <property type="match status" value="1"/>
</dbReference>
<keyword evidence="2 5" id="KW-0808">Transferase</keyword>
<sequence length="299" mass="33529">MNSPAVTQTESSEWTIRRVLDWTTGYLRRGKVDAARFEAEVLLSHALRVERLELYLHPERLLRPPERARFRELVRQRHAGTPLAYLLGTVEFMNVTLKVNCSTLIPRVETEEMVERILRDVPSPLPKDFRFLDLGTGSGAIAIALAKEWPEARALAVDISNEALTLARENAQQNGVAERVAFACSDWFSAAQGQYHLIVSNPPYIPSEDLGALPQEVSAHEPRKALDGGPRGLREIERIVREASGFLLPGGRLYLEIGSPQAEDVCKLLHETPAFSRIEVHQDLAGRDRIVYAIRRGDP</sequence>
<feature type="domain" description="Methyltransferase small" evidence="6">
    <location>
        <begin position="128"/>
        <end position="204"/>
    </location>
</feature>
<feature type="binding site" evidence="5">
    <location>
        <begin position="135"/>
        <end position="139"/>
    </location>
    <ligand>
        <name>S-adenosyl-L-methionine</name>
        <dbReference type="ChEBI" id="CHEBI:59789"/>
    </ligand>
</feature>
<dbReference type="EC" id="2.1.1.297" evidence="5"/>
<dbReference type="GO" id="GO:0102559">
    <property type="term" value="F:peptide chain release factor N(5)-glutamine methyltransferase activity"/>
    <property type="evidence" value="ECO:0007669"/>
    <property type="project" value="UniProtKB-EC"/>
</dbReference>
<dbReference type="Gene3D" id="1.10.8.10">
    <property type="entry name" value="DNA helicase RuvA subunit, C-terminal domain"/>
    <property type="match status" value="1"/>
</dbReference>
<organism evidence="8 9">
    <name type="scientific">Fraserbacteria sp. (strain RBG_16_55_9)</name>
    <dbReference type="NCBI Taxonomy" id="1817864"/>
    <lineage>
        <taxon>Bacteria</taxon>
        <taxon>Candidatus Fraseribacteriota</taxon>
    </lineage>
</organism>
<evidence type="ECO:0000259" key="6">
    <source>
        <dbReference type="Pfam" id="PF05175"/>
    </source>
</evidence>
<dbReference type="InterPro" id="IPR007848">
    <property type="entry name" value="Small_mtfrase_dom"/>
</dbReference>
<dbReference type="GO" id="GO:0003676">
    <property type="term" value="F:nucleic acid binding"/>
    <property type="evidence" value="ECO:0007669"/>
    <property type="project" value="InterPro"/>
</dbReference>
<name>A0A1F5V0E0_FRAXR</name>
<dbReference type="HAMAP" id="MF_02126">
    <property type="entry name" value="RF_methyltr_PrmC"/>
    <property type="match status" value="1"/>
</dbReference>
<dbReference type="Proteomes" id="UP000179157">
    <property type="component" value="Unassembled WGS sequence"/>
</dbReference>
<dbReference type="PROSITE" id="PS00092">
    <property type="entry name" value="N6_MTASE"/>
    <property type="match status" value="1"/>
</dbReference>
<comment type="catalytic activity">
    <reaction evidence="4 5">
        <text>L-glutaminyl-[peptide chain release factor] + S-adenosyl-L-methionine = N(5)-methyl-L-glutaminyl-[peptide chain release factor] + S-adenosyl-L-homocysteine + H(+)</text>
        <dbReference type="Rhea" id="RHEA:42896"/>
        <dbReference type="Rhea" id="RHEA-COMP:10271"/>
        <dbReference type="Rhea" id="RHEA-COMP:10272"/>
        <dbReference type="ChEBI" id="CHEBI:15378"/>
        <dbReference type="ChEBI" id="CHEBI:30011"/>
        <dbReference type="ChEBI" id="CHEBI:57856"/>
        <dbReference type="ChEBI" id="CHEBI:59789"/>
        <dbReference type="ChEBI" id="CHEBI:61891"/>
        <dbReference type="EC" id="2.1.1.297"/>
    </reaction>
</comment>
<comment type="caution">
    <text evidence="8">The sequence shown here is derived from an EMBL/GenBank/DDBJ whole genome shotgun (WGS) entry which is preliminary data.</text>
</comment>
<dbReference type="InterPro" id="IPR004556">
    <property type="entry name" value="HemK-like"/>
</dbReference>
<reference evidence="8 9" key="1">
    <citation type="journal article" date="2016" name="Nat. Commun.">
        <title>Thousands of microbial genomes shed light on interconnected biogeochemical processes in an aquifer system.</title>
        <authorList>
            <person name="Anantharaman K."/>
            <person name="Brown C.T."/>
            <person name="Hug L.A."/>
            <person name="Sharon I."/>
            <person name="Castelle C.J."/>
            <person name="Probst A.J."/>
            <person name="Thomas B.C."/>
            <person name="Singh A."/>
            <person name="Wilkins M.J."/>
            <person name="Karaoz U."/>
            <person name="Brodie E.L."/>
            <person name="Williams K.H."/>
            <person name="Hubbard S.S."/>
            <person name="Banfield J.F."/>
        </authorList>
    </citation>
    <scope>NUCLEOTIDE SEQUENCE [LARGE SCALE GENOMIC DNA]</scope>
    <source>
        <strain evidence="9">RBG_16_55_9</strain>
    </source>
</reference>
<feature type="binding site" evidence="5">
    <location>
        <begin position="201"/>
        <end position="204"/>
    </location>
    <ligand>
        <name>substrate</name>
    </ligand>
</feature>
<dbReference type="InterPro" id="IPR040758">
    <property type="entry name" value="PrmC_N"/>
</dbReference>
<dbReference type="STRING" id="1817864.A2Z21_08715"/>
<dbReference type="Pfam" id="PF17827">
    <property type="entry name" value="PrmC_N"/>
    <property type="match status" value="1"/>
</dbReference>
<evidence type="ECO:0000256" key="2">
    <source>
        <dbReference type="ARBA" id="ARBA00022679"/>
    </source>
</evidence>
<evidence type="ECO:0000313" key="8">
    <source>
        <dbReference type="EMBL" id="OGF56855.1"/>
    </source>
</evidence>
<evidence type="ECO:0000313" key="9">
    <source>
        <dbReference type="Proteomes" id="UP000179157"/>
    </source>
</evidence>
<dbReference type="InterPro" id="IPR002052">
    <property type="entry name" value="DNA_methylase_N6_adenine_CS"/>
</dbReference>
<proteinExistence type="inferred from homology"/>
<evidence type="ECO:0000259" key="7">
    <source>
        <dbReference type="Pfam" id="PF17827"/>
    </source>
</evidence>
<accession>A0A1F5V0E0</accession>
<comment type="similarity">
    <text evidence="5">Belongs to the protein N5-glutamine methyltransferase family. PrmC subfamily.</text>
</comment>